<reference evidence="5" key="1">
    <citation type="journal article" date="2019" name="Int. J. Syst. Evol. Microbiol.">
        <title>The Global Catalogue of Microorganisms (GCM) 10K type strain sequencing project: providing services to taxonomists for standard genome sequencing and annotation.</title>
        <authorList>
            <consortium name="The Broad Institute Genomics Platform"/>
            <consortium name="The Broad Institute Genome Sequencing Center for Infectious Disease"/>
            <person name="Wu L."/>
            <person name="Ma J."/>
        </authorList>
    </citation>
    <scope>NUCLEOTIDE SEQUENCE [LARGE SCALE GENOMIC DNA]</scope>
    <source>
        <strain evidence="5">JCM 18304</strain>
    </source>
</reference>
<feature type="DNA-binding region" description="H-T-H motif" evidence="2">
    <location>
        <begin position="38"/>
        <end position="57"/>
    </location>
</feature>
<comment type="caution">
    <text evidence="4">The sequence shown here is derived from an EMBL/GenBank/DDBJ whole genome shotgun (WGS) entry which is preliminary data.</text>
</comment>
<dbReference type="InterPro" id="IPR041678">
    <property type="entry name" value="TetR_C_16"/>
</dbReference>
<dbReference type="Pfam" id="PF17920">
    <property type="entry name" value="TetR_C_16"/>
    <property type="match status" value="1"/>
</dbReference>
<evidence type="ECO:0000313" key="5">
    <source>
        <dbReference type="Proteomes" id="UP001501570"/>
    </source>
</evidence>
<dbReference type="RefSeq" id="WP_345630693.1">
    <property type="nucleotide sequence ID" value="NZ_BAABJQ010000009.1"/>
</dbReference>
<dbReference type="SUPFAM" id="SSF46689">
    <property type="entry name" value="Homeodomain-like"/>
    <property type="match status" value="1"/>
</dbReference>
<keyword evidence="1 2" id="KW-0238">DNA-binding</keyword>
<dbReference type="PANTHER" id="PTHR30055">
    <property type="entry name" value="HTH-TYPE TRANSCRIPTIONAL REGULATOR RUTR"/>
    <property type="match status" value="1"/>
</dbReference>
<gene>
    <name evidence="4" type="ORF">GCM10023322_34220</name>
</gene>
<dbReference type="InterPro" id="IPR001647">
    <property type="entry name" value="HTH_TetR"/>
</dbReference>
<dbReference type="InterPro" id="IPR050109">
    <property type="entry name" value="HTH-type_TetR-like_transc_reg"/>
</dbReference>
<dbReference type="InterPro" id="IPR009057">
    <property type="entry name" value="Homeodomain-like_sf"/>
</dbReference>
<feature type="domain" description="HTH tetR-type" evidence="3">
    <location>
        <begin position="15"/>
        <end position="75"/>
    </location>
</feature>
<evidence type="ECO:0000256" key="1">
    <source>
        <dbReference type="ARBA" id="ARBA00023125"/>
    </source>
</evidence>
<organism evidence="4 5">
    <name type="scientific">Rugosimonospora acidiphila</name>
    <dbReference type="NCBI Taxonomy" id="556531"/>
    <lineage>
        <taxon>Bacteria</taxon>
        <taxon>Bacillati</taxon>
        <taxon>Actinomycetota</taxon>
        <taxon>Actinomycetes</taxon>
        <taxon>Micromonosporales</taxon>
        <taxon>Micromonosporaceae</taxon>
        <taxon>Rugosimonospora</taxon>
    </lineage>
</organism>
<dbReference type="Gene3D" id="1.10.357.10">
    <property type="entry name" value="Tetracycline Repressor, domain 2"/>
    <property type="match status" value="1"/>
</dbReference>
<dbReference type="SUPFAM" id="SSF48498">
    <property type="entry name" value="Tetracyclin repressor-like, C-terminal domain"/>
    <property type="match status" value="1"/>
</dbReference>
<sequence length="212" mass="22465">MTDPGMPAARRRDASATRAAILASARRAFARAGYDGAGVREIAAGAGVTAMMVNRYFGSKERLFAEAIASYMAEPEILTRTNLESPDFAARIAGILVDITKAGATPLDGFLIMLHSSSSERAAEIGREQIERHYHRTLTETLGGDLAGERAGILLAMVAGVQVMRQMIGLSALAHADPDDLAAILEPLFRQLLAPGAATDPPVPPGRDPDTR</sequence>
<evidence type="ECO:0000313" key="4">
    <source>
        <dbReference type="EMBL" id="GAA5186950.1"/>
    </source>
</evidence>
<accession>A0ABP9RU16</accession>
<dbReference type="Pfam" id="PF00440">
    <property type="entry name" value="TetR_N"/>
    <property type="match status" value="1"/>
</dbReference>
<name>A0ABP9RU16_9ACTN</name>
<protein>
    <submittedName>
        <fullName evidence="4">TetR/AcrR family transcriptional regulator</fullName>
    </submittedName>
</protein>
<dbReference type="PRINTS" id="PR00455">
    <property type="entry name" value="HTHTETR"/>
</dbReference>
<proteinExistence type="predicted"/>
<dbReference type="EMBL" id="BAABJQ010000009">
    <property type="protein sequence ID" value="GAA5186950.1"/>
    <property type="molecule type" value="Genomic_DNA"/>
</dbReference>
<evidence type="ECO:0000259" key="3">
    <source>
        <dbReference type="PROSITE" id="PS50977"/>
    </source>
</evidence>
<keyword evidence="5" id="KW-1185">Reference proteome</keyword>
<dbReference type="PANTHER" id="PTHR30055:SF235">
    <property type="entry name" value="TRANSCRIPTIONAL REGULATORY PROTEIN"/>
    <property type="match status" value="1"/>
</dbReference>
<evidence type="ECO:0000256" key="2">
    <source>
        <dbReference type="PROSITE-ProRule" id="PRU00335"/>
    </source>
</evidence>
<dbReference type="InterPro" id="IPR036271">
    <property type="entry name" value="Tet_transcr_reg_TetR-rel_C_sf"/>
</dbReference>
<dbReference type="Proteomes" id="UP001501570">
    <property type="component" value="Unassembled WGS sequence"/>
</dbReference>
<dbReference type="PROSITE" id="PS50977">
    <property type="entry name" value="HTH_TETR_2"/>
    <property type="match status" value="1"/>
</dbReference>